<dbReference type="InterPro" id="IPR032168">
    <property type="entry name" value="DUF5004"/>
</dbReference>
<dbReference type="PROSITE" id="PS51257">
    <property type="entry name" value="PROKAR_LIPOPROTEIN"/>
    <property type="match status" value="1"/>
</dbReference>
<dbReference type="Proteomes" id="UP000240608">
    <property type="component" value="Unassembled WGS sequence"/>
</dbReference>
<dbReference type="EMBL" id="PYVU01000008">
    <property type="protein sequence ID" value="PTB97678.1"/>
    <property type="molecule type" value="Genomic_DNA"/>
</dbReference>
<evidence type="ECO:0008006" key="3">
    <source>
        <dbReference type="Google" id="ProtNLM"/>
    </source>
</evidence>
<gene>
    <name evidence="1" type="ORF">C9994_01875</name>
</gene>
<proteinExistence type="predicted"/>
<sequence length="164" mass="18554">MKNIILAIFFLSLFFSCRPEFEDIRQPESRSAGLSGTWTLSSVFQVDEKAVSKGYPDFVQRIELTEKAGFNDYQLVLNQNSDGRPTSFEEVNSDAPEIIGITSGTWTLDDPDYPQELTFTNEAGKSFTMKISTYLGLAEGELNLSFSRIVDDEPIVTYEYKFVK</sequence>
<name>A0A2T4DVD1_9BACT</name>
<organism evidence="1 2">
    <name type="scientific">Marivirga lumbricoides</name>
    <dbReference type="NCBI Taxonomy" id="1046115"/>
    <lineage>
        <taxon>Bacteria</taxon>
        <taxon>Pseudomonadati</taxon>
        <taxon>Bacteroidota</taxon>
        <taxon>Cytophagia</taxon>
        <taxon>Cytophagales</taxon>
        <taxon>Marivirgaceae</taxon>
        <taxon>Marivirga</taxon>
    </lineage>
</organism>
<dbReference type="Pfam" id="PF16395">
    <property type="entry name" value="DUF5004"/>
    <property type="match status" value="1"/>
</dbReference>
<evidence type="ECO:0000313" key="1">
    <source>
        <dbReference type="EMBL" id="PTB97678.1"/>
    </source>
</evidence>
<accession>A0A2T4DVD1</accession>
<protein>
    <recommendedName>
        <fullName evidence="3">Lipocalin-like domain-containing protein</fullName>
    </recommendedName>
</protein>
<reference evidence="1 2" key="1">
    <citation type="submission" date="2018-03" db="EMBL/GenBank/DDBJ databases">
        <title>Cross-interface Injection: A General Nanoliter Liquid Handling Method Applied to Single Cells Genome Amplification Automated Nanoliter Liquid Handling Applied to Single Cell Multiple Displacement Amplification.</title>
        <authorList>
            <person name="Yun J."/>
            <person name="Xu P."/>
            <person name="Xu J."/>
            <person name="Dai X."/>
            <person name="Wang Y."/>
            <person name="Zheng X."/>
            <person name="Cao C."/>
            <person name="Yi Q."/>
            <person name="Zhu Y."/>
            <person name="Wang L."/>
            <person name="Dong Z."/>
            <person name="Huang Y."/>
            <person name="Huang L."/>
            <person name="Du W."/>
        </authorList>
    </citation>
    <scope>NUCLEOTIDE SEQUENCE [LARGE SCALE GENOMIC DNA]</scope>
    <source>
        <strain evidence="1 2">Z-D1-2</strain>
    </source>
</reference>
<comment type="caution">
    <text evidence="1">The sequence shown here is derived from an EMBL/GenBank/DDBJ whole genome shotgun (WGS) entry which is preliminary data.</text>
</comment>
<evidence type="ECO:0000313" key="2">
    <source>
        <dbReference type="Proteomes" id="UP000240608"/>
    </source>
</evidence>
<dbReference type="AlphaFoldDB" id="A0A2T4DVD1"/>